<dbReference type="SUPFAM" id="SSF56655">
    <property type="entry name" value="Carbohydrate phosphatase"/>
    <property type="match status" value="1"/>
</dbReference>
<comment type="caution">
    <text evidence="3">The sequence shown here is derived from an EMBL/GenBank/DDBJ whole genome shotgun (WGS) entry which is preliminary data.</text>
</comment>
<protein>
    <submittedName>
        <fullName evidence="3">Protein qutG</fullName>
    </submittedName>
</protein>
<dbReference type="Gene3D" id="3.40.190.80">
    <property type="match status" value="1"/>
</dbReference>
<dbReference type="OrthoDB" id="10254945at2759"/>
<dbReference type="PANTHER" id="PTHR20854:SF4">
    <property type="entry name" value="INOSITOL-1-MONOPHOSPHATASE-RELATED"/>
    <property type="match status" value="1"/>
</dbReference>
<dbReference type="Pfam" id="PF00459">
    <property type="entry name" value="Inositol_P"/>
    <property type="match status" value="1"/>
</dbReference>
<evidence type="ECO:0000256" key="1">
    <source>
        <dbReference type="ARBA" id="ARBA00009759"/>
    </source>
</evidence>
<keyword evidence="4" id="KW-1185">Reference proteome</keyword>
<reference evidence="3 4" key="1">
    <citation type="submission" date="2016-03" db="EMBL/GenBank/DDBJ databases">
        <title>Whole genome sequencing of Grifola frondosa 9006-11.</title>
        <authorList>
            <person name="Min B."/>
            <person name="Park H."/>
            <person name="Kim J.-G."/>
            <person name="Cho H."/>
            <person name="Oh Y.-L."/>
            <person name="Kong W.-S."/>
            <person name="Choi I.-G."/>
        </authorList>
    </citation>
    <scope>NUCLEOTIDE SEQUENCE [LARGE SCALE GENOMIC DNA]</scope>
    <source>
        <strain evidence="3 4">9006-11</strain>
    </source>
</reference>
<sequence>MRAKGDSFKRLAGNPAEGVVGGRMAHSLRSLGSAACNYGMVAQGGMDFYWEIGCWPWDICAGAIIAQEAGCLVAGSHIAPLDNDVNKSVLTGRKYIVIRAIGDTETERGVDAQKRLIKEFVEQMYDSLVIRKGLR</sequence>
<gene>
    <name evidence="3" type="primary">qutG_0</name>
    <name evidence="3" type="ORF">A0H81_11436</name>
</gene>
<keyword evidence="2" id="KW-0479">Metal-binding</keyword>
<accession>A0A1C7LUF8</accession>
<feature type="binding site" evidence="2">
    <location>
        <position position="58"/>
    </location>
    <ligand>
        <name>Mg(2+)</name>
        <dbReference type="ChEBI" id="CHEBI:18420"/>
        <label>1</label>
        <note>catalytic</note>
    </ligand>
</feature>
<comment type="similarity">
    <text evidence="1">Belongs to the inositol monophosphatase superfamily.</text>
</comment>
<dbReference type="GO" id="GO:0006020">
    <property type="term" value="P:inositol metabolic process"/>
    <property type="evidence" value="ECO:0007669"/>
    <property type="project" value="TreeGrafter"/>
</dbReference>
<evidence type="ECO:0000313" key="4">
    <source>
        <dbReference type="Proteomes" id="UP000092993"/>
    </source>
</evidence>
<dbReference type="PANTHER" id="PTHR20854">
    <property type="entry name" value="INOSITOL MONOPHOSPHATASE"/>
    <property type="match status" value="1"/>
</dbReference>
<comment type="cofactor">
    <cofactor evidence="2">
        <name>Mg(2+)</name>
        <dbReference type="ChEBI" id="CHEBI:18420"/>
    </cofactor>
</comment>
<dbReference type="GO" id="GO:0007165">
    <property type="term" value="P:signal transduction"/>
    <property type="evidence" value="ECO:0007669"/>
    <property type="project" value="TreeGrafter"/>
</dbReference>
<dbReference type="InterPro" id="IPR000760">
    <property type="entry name" value="Inositol_monophosphatase-like"/>
</dbReference>
<dbReference type="GO" id="GO:0008934">
    <property type="term" value="F:inositol monophosphate 1-phosphatase activity"/>
    <property type="evidence" value="ECO:0007669"/>
    <property type="project" value="TreeGrafter"/>
</dbReference>
<dbReference type="PRINTS" id="PR00377">
    <property type="entry name" value="IMPHPHTASES"/>
</dbReference>
<dbReference type="EMBL" id="LUGG01000020">
    <property type="protein sequence ID" value="OBZ68383.1"/>
    <property type="molecule type" value="Genomic_DNA"/>
</dbReference>
<dbReference type="Proteomes" id="UP000092993">
    <property type="component" value="Unassembled WGS sequence"/>
</dbReference>
<evidence type="ECO:0000313" key="3">
    <source>
        <dbReference type="EMBL" id="OBZ68383.1"/>
    </source>
</evidence>
<proteinExistence type="inferred from homology"/>
<organism evidence="3 4">
    <name type="scientific">Grifola frondosa</name>
    <name type="common">Maitake</name>
    <name type="synonym">Polyporus frondosus</name>
    <dbReference type="NCBI Taxonomy" id="5627"/>
    <lineage>
        <taxon>Eukaryota</taxon>
        <taxon>Fungi</taxon>
        <taxon>Dikarya</taxon>
        <taxon>Basidiomycota</taxon>
        <taxon>Agaricomycotina</taxon>
        <taxon>Agaricomycetes</taxon>
        <taxon>Polyporales</taxon>
        <taxon>Grifolaceae</taxon>
        <taxon>Grifola</taxon>
    </lineage>
</organism>
<evidence type="ECO:0000256" key="2">
    <source>
        <dbReference type="PIRSR" id="PIRSR600760-2"/>
    </source>
</evidence>
<dbReference type="GO" id="GO:0046872">
    <property type="term" value="F:metal ion binding"/>
    <property type="evidence" value="ECO:0007669"/>
    <property type="project" value="UniProtKB-KW"/>
</dbReference>
<dbReference type="AlphaFoldDB" id="A0A1C7LUF8"/>
<keyword evidence="2" id="KW-0460">Magnesium</keyword>
<name>A0A1C7LUF8_GRIFR</name>
<dbReference type="STRING" id="5627.A0A1C7LUF8"/>